<dbReference type="AlphaFoldDB" id="A0A1L8MLW3"/>
<evidence type="ECO:0000313" key="1">
    <source>
        <dbReference type="EMBL" id="OJF71764.1"/>
    </source>
</evidence>
<dbReference type="Proteomes" id="UP000182015">
    <property type="component" value="Unassembled WGS sequence"/>
</dbReference>
<name>A0A1L8MLW3_9STRE</name>
<protein>
    <recommendedName>
        <fullName evidence="3">YhcH/YjgK/YiaL family protein</fullName>
    </recommendedName>
</protein>
<dbReference type="InterPro" id="IPR004375">
    <property type="entry name" value="NanQ/TabA/YiaL"/>
</dbReference>
<comment type="caution">
    <text evidence="1">The sequence shown here is derived from an EMBL/GenBank/DDBJ whole genome shotgun (WGS) entry which is preliminary data.</text>
</comment>
<dbReference type="Pfam" id="PF04074">
    <property type="entry name" value="DUF386"/>
    <property type="match status" value="1"/>
</dbReference>
<organism evidence="1 2">
    <name type="scientific">Streptococcus bovimastitidis</name>
    <dbReference type="NCBI Taxonomy" id="1856638"/>
    <lineage>
        <taxon>Bacteria</taxon>
        <taxon>Bacillati</taxon>
        <taxon>Bacillota</taxon>
        <taxon>Bacilli</taxon>
        <taxon>Lactobacillales</taxon>
        <taxon>Streptococcaceae</taxon>
        <taxon>Streptococcus</taxon>
    </lineage>
</organism>
<dbReference type="SUPFAM" id="SSF51197">
    <property type="entry name" value="Clavaminate synthase-like"/>
    <property type="match status" value="1"/>
</dbReference>
<sequence>MIFDAISQLSNYRYLHPRLAEAIDYILNNDLQSLPFGQSVIKDQELFLNYTNSVFEEKTSSTYEYHKDYADIHIILEGSEKIFYGDEKGNDIKPYDSDNDFALAQSQVIADLLLRPGYFIVFFPEEKHQPGGQVLKDEQVKKVVFKVRMTDGKETNENRKR</sequence>
<proteinExistence type="predicted"/>
<dbReference type="PANTHER" id="PTHR34986">
    <property type="entry name" value="EVOLVED BETA-GALACTOSIDASE SUBUNIT BETA"/>
    <property type="match status" value="1"/>
</dbReference>
<dbReference type="NCBIfam" id="TIGR00022">
    <property type="entry name" value="YhcH/YjgK/YiaL family protein"/>
    <property type="match status" value="1"/>
</dbReference>
<dbReference type="InterPro" id="IPR037012">
    <property type="entry name" value="NanQ/TabA/YiaL_sf"/>
</dbReference>
<reference evidence="2" key="1">
    <citation type="submission" date="2016-06" db="EMBL/GenBank/DDBJ databases">
        <authorList>
            <person name="de Vries S.P.W."/>
            <person name="Hadjirin N.F."/>
            <person name="Lay E.M."/>
            <person name="Zadoks R.N."/>
            <person name="Peacock S.J."/>
            <person name="Parkhill J."/>
            <person name="Grant A.J."/>
            <person name="Mcdougall S."/>
            <person name="Holmes M.A."/>
        </authorList>
    </citation>
    <scope>NUCLEOTIDE SEQUENCE [LARGE SCALE GENOMIC DNA]</scope>
    <source>
        <strain evidence="2">NZ1587</strain>
    </source>
</reference>
<dbReference type="GO" id="GO:0005829">
    <property type="term" value="C:cytosol"/>
    <property type="evidence" value="ECO:0007669"/>
    <property type="project" value="TreeGrafter"/>
</dbReference>
<dbReference type="OrthoDB" id="9792756at2"/>
<evidence type="ECO:0008006" key="3">
    <source>
        <dbReference type="Google" id="ProtNLM"/>
    </source>
</evidence>
<evidence type="ECO:0000313" key="2">
    <source>
        <dbReference type="Proteomes" id="UP000182015"/>
    </source>
</evidence>
<keyword evidence="2" id="KW-1185">Reference proteome</keyword>
<dbReference type="RefSeq" id="WP_071794016.1">
    <property type="nucleotide sequence ID" value="NZ_LZDD01000002.1"/>
</dbReference>
<gene>
    <name evidence="1" type="ORF">A9Q68_07180</name>
</gene>
<dbReference type="STRING" id="1856638.A9Q68_07180"/>
<dbReference type="PANTHER" id="PTHR34986:SF1">
    <property type="entry name" value="PROTEIN YIAL"/>
    <property type="match status" value="1"/>
</dbReference>
<accession>A0A1L8MLW3</accession>
<dbReference type="EMBL" id="LZDD01000002">
    <property type="protein sequence ID" value="OJF71764.1"/>
    <property type="molecule type" value="Genomic_DNA"/>
</dbReference>
<dbReference type="Gene3D" id="2.60.120.370">
    <property type="entry name" value="YhcH/YjgK/YiaL"/>
    <property type="match status" value="1"/>
</dbReference>